<evidence type="ECO:0000313" key="1">
    <source>
        <dbReference type="EMBL" id="SFS62614.1"/>
    </source>
</evidence>
<dbReference type="Proteomes" id="UP000198660">
    <property type="component" value="Unassembled WGS sequence"/>
</dbReference>
<protein>
    <recommendedName>
        <fullName evidence="3">RNA-binding S4 domain-containing protein</fullName>
    </recommendedName>
</protein>
<dbReference type="EMBL" id="FPAA01000005">
    <property type="protein sequence ID" value="SFS62614.1"/>
    <property type="molecule type" value="Genomic_DNA"/>
</dbReference>
<accession>A0A1I6RD58</accession>
<keyword evidence="2" id="KW-1185">Reference proteome</keyword>
<reference evidence="2" key="1">
    <citation type="submission" date="2016-10" db="EMBL/GenBank/DDBJ databases">
        <authorList>
            <person name="Varghese N."/>
            <person name="Submissions S."/>
        </authorList>
    </citation>
    <scope>NUCLEOTIDE SEQUENCE [LARGE SCALE GENOMIC DNA]</scope>
    <source>
        <strain evidence="2">DSM 45789</strain>
    </source>
</reference>
<proteinExistence type="predicted"/>
<dbReference type="InterPro" id="IPR036986">
    <property type="entry name" value="S4_RNA-bd_sf"/>
</dbReference>
<dbReference type="AlphaFoldDB" id="A0A1I6RD58"/>
<dbReference type="SUPFAM" id="SSF55174">
    <property type="entry name" value="Alpha-L RNA-binding motif"/>
    <property type="match status" value="1"/>
</dbReference>
<dbReference type="Gene3D" id="3.10.290.10">
    <property type="entry name" value="RNA-binding S4 domain"/>
    <property type="match status" value="1"/>
</dbReference>
<evidence type="ECO:0000313" key="2">
    <source>
        <dbReference type="Proteomes" id="UP000198660"/>
    </source>
</evidence>
<sequence>MSVHYLKWDLTKVTPEPMERYCRQCGRVVPFEDSFRRRQNANGKDIYEYAIYKCEKGHTWNKKLQTMKAYPGMINPQQPAGLFSESIPEVWYRELLQTGITFIQIDIEYVDKRHRLDLTLSTRIKDMSRETIQKKIKQGTIQVNHLHVAPNYSIRTKDTITILVQDI</sequence>
<gene>
    <name evidence="1" type="ORF">SAMN05444972_1059</name>
</gene>
<organism evidence="1 2">
    <name type="scientific">Marininema halotolerans</name>
    <dbReference type="NCBI Taxonomy" id="1155944"/>
    <lineage>
        <taxon>Bacteria</taxon>
        <taxon>Bacillati</taxon>
        <taxon>Bacillota</taxon>
        <taxon>Bacilli</taxon>
        <taxon>Bacillales</taxon>
        <taxon>Thermoactinomycetaceae</taxon>
        <taxon>Marininema</taxon>
    </lineage>
</organism>
<dbReference type="CDD" id="cd00165">
    <property type="entry name" value="S4"/>
    <property type="match status" value="1"/>
</dbReference>
<evidence type="ECO:0008006" key="3">
    <source>
        <dbReference type="Google" id="ProtNLM"/>
    </source>
</evidence>
<dbReference type="GO" id="GO:0003723">
    <property type="term" value="F:RNA binding"/>
    <property type="evidence" value="ECO:0007669"/>
    <property type="project" value="InterPro"/>
</dbReference>
<name>A0A1I6RD58_9BACL</name>